<evidence type="ECO:0000313" key="2">
    <source>
        <dbReference type="Proteomes" id="UP000220840"/>
    </source>
</evidence>
<dbReference type="InterPro" id="IPR021146">
    <property type="entry name" value="Phage_gp6-like_head-tail"/>
</dbReference>
<name>A0A2A7MKE2_9CLOT</name>
<reference evidence="1 2" key="1">
    <citation type="submission" date="2017-10" db="EMBL/GenBank/DDBJ databases">
        <title>Effective Description of Clostridium neonatale sp. nov. linked to necrotizing enterocolitis in neonates and a clarification of species assignable to the genus Clostridium (Prazmowski 1880) emend. Lawson and Rainey 2016.</title>
        <authorList>
            <person name="Bernard K."/>
            <person name="Burdz T."/>
            <person name="Wiebe D."/>
            <person name="Balcewich B."/>
            <person name="Alfa M."/>
            <person name="Bernier A.-M."/>
        </authorList>
    </citation>
    <scope>NUCLEOTIDE SEQUENCE [LARGE SCALE GENOMIC DNA]</scope>
    <source>
        <strain evidence="1 2">LCDC99A005</strain>
    </source>
</reference>
<dbReference type="Proteomes" id="UP000220840">
    <property type="component" value="Unassembled WGS sequence"/>
</dbReference>
<accession>A0A2A7MKE2</accession>
<dbReference type="OrthoDB" id="2611623at2"/>
<dbReference type="RefSeq" id="WP_058296196.1">
    <property type="nucleotide sequence ID" value="NZ_CAMRXC010000275.1"/>
</dbReference>
<gene>
    <name evidence="1" type="ORF">CQ394_10225</name>
</gene>
<keyword evidence="2" id="KW-1185">Reference proteome</keyword>
<dbReference type="CDD" id="cd08055">
    <property type="entry name" value="gp15"/>
    <property type="match status" value="1"/>
</dbReference>
<dbReference type="InterPro" id="IPR053746">
    <property type="entry name" value="Viral_HT_Connector_Assembly"/>
</dbReference>
<dbReference type="Pfam" id="PF05135">
    <property type="entry name" value="Phage_connect_1"/>
    <property type="match status" value="1"/>
</dbReference>
<organism evidence="1 2">
    <name type="scientific">Clostridium neonatale</name>
    <dbReference type="NCBI Taxonomy" id="137838"/>
    <lineage>
        <taxon>Bacteria</taxon>
        <taxon>Bacillati</taxon>
        <taxon>Bacillota</taxon>
        <taxon>Clostridia</taxon>
        <taxon>Eubacteriales</taxon>
        <taxon>Clostridiaceae</taxon>
        <taxon>Clostridium</taxon>
    </lineage>
</organism>
<dbReference type="EMBL" id="PDCJ01000001">
    <property type="protein sequence ID" value="PEG32049.1"/>
    <property type="molecule type" value="Genomic_DNA"/>
</dbReference>
<dbReference type="STRING" id="137838.GCA_001458595_03522"/>
<proteinExistence type="predicted"/>
<comment type="caution">
    <text evidence="1">The sequence shown here is derived from an EMBL/GenBank/DDBJ whole genome shotgun (WGS) entry which is preliminary data.</text>
</comment>
<sequence length="114" mass="13098">MELDKLKQLLGINLEDTSKDVILEFIIDDVTNIILEYCHIKEIPKGLETTAYKMAVKLYRNENLGSEETAIGSISSISEGDISTSFRDSVESDYKDSILNEYKSKLNRYRKLVW</sequence>
<evidence type="ECO:0000313" key="1">
    <source>
        <dbReference type="EMBL" id="PEG32049.1"/>
    </source>
</evidence>
<dbReference type="Gene3D" id="1.10.246.150">
    <property type="match status" value="1"/>
</dbReference>
<evidence type="ECO:0008006" key="3">
    <source>
        <dbReference type="Google" id="ProtNLM"/>
    </source>
</evidence>
<dbReference type="AlphaFoldDB" id="A0A2A7MKE2"/>
<protein>
    <recommendedName>
        <fullName evidence="3">Phage gp6-like head-tail connector protein</fullName>
    </recommendedName>
</protein>